<comment type="caution">
    <text evidence="1">The sequence shown here is derived from an EMBL/GenBank/DDBJ whole genome shotgun (WGS) entry which is preliminary data.</text>
</comment>
<reference evidence="1 2" key="1">
    <citation type="submission" date="2017-11" db="EMBL/GenBank/DDBJ databases">
        <title>The genome of Rhizophagus clarus HR1 reveals common genetic basis of auxotrophy among arbuscular mycorrhizal fungi.</title>
        <authorList>
            <person name="Kobayashi Y."/>
        </authorList>
    </citation>
    <scope>NUCLEOTIDE SEQUENCE [LARGE SCALE GENOMIC DNA]</scope>
    <source>
        <strain evidence="1 2">HR1</strain>
    </source>
</reference>
<dbReference type="EMBL" id="BEXD01000396">
    <property type="protein sequence ID" value="GBB87074.1"/>
    <property type="molecule type" value="Genomic_DNA"/>
</dbReference>
<sequence>MCEYLHANIIASANAVLPARTVGNNHTPKLPKDLETLIQHYHFLNRVTHSIKLLRKYPHTFSSSHDQKWSGYLTRLNNIFNLYKSTFPAVPILPLSLLSCRTDNFNNLFQTLSHASKLLRGLHLLKEKEFQDSSIKAHLESRDQNFDTDISSFINSALSRSRHRIVLNRVFIDHPTTLQLLTDPRDVSVAVTNHFQHAVPINSLLSPPSLEKWLSTVSSMPNGKAPGPSMITYEMLKHLGPTTNSLLLTLIRKCGNFAGLPGGTCRDPIITLESIIHDANHNKSSLWILSQDISKTFDSVNLTILKFALERIRLPASAITLILSIFMNRSNWVFTAYGETSSYRVRIGIDQGEVIFPLL</sequence>
<dbReference type="AlphaFoldDB" id="A0A2Z6QQ46"/>
<name>A0A2Z6QQ46_9GLOM</name>
<evidence type="ECO:0000313" key="2">
    <source>
        <dbReference type="Proteomes" id="UP000247702"/>
    </source>
</evidence>
<proteinExistence type="predicted"/>
<organism evidence="1 2">
    <name type="scientific">Rhizophagus clarus</name>
    <dbReference type="NCBI Taxonomy" id="94130"/>
    <lineage>
        <taxon>Eukaryota</taxon>
        <taxon>Fungi</taxon>
        <taxon>Fungi incertae sedis</taxon>
        <taxon>Mucoromycota</taxon>
        <taxon>Glomeromycotina</taxon>
        <taxon>Glomeromycetes</taxon>
        <taxon>Glomerales</taxon>
        <taxon>Glomeraceae</taxon>
        <taxon>Rhizophagus</taxon>
    </lineage>
</organism>
<gene>
    <name evidence="1" type="ORF">RclHR1_13540001</name>
</gene>
<dbReference type="Proteomes" id="UP000247702">
    <property type="component" value="Unassembled WGS sequence"/>
</dbReference>
<protein>
    <submittedName>
        <fullName evidence="1">Uncharacterized protein</fullName>
    </submittedName>
</protein>
<evidence type="ECO:0000313" key="1">
    <source>
        <dbReference type="EMBL" id="GBB87074.1"/>
    </source>
</evidence>
<keyword evidence="2" id="KW-1185">Reference proteome</keyword>
<accession>A0A2Z6QQ46</accession>